<sequence>GGLETGVPAAGKRLTFDIAAPPDVIVGDRRKSRVPVLDEDLHIIAFINRYRLEFKYSDMLPH</sequence>
<feature type="non-terminal residue" evidence="1">
    <location>
        <position position="1"/>
    </location>
</feature>
<evidence type="ECO:0000313" key="1">
    <source>
        <dbReference type="EMBL" id="GIY62157.1"/>
    </source>
</evidence>
<evidence type="ECO:0000313" key="2">
    <source>
        <dbReference type="Proteomes" id="UP001054945"/>
    </source>
</evidence>
<dbReference type="AlphaFoldDB" id="A0AAV4UWG5"/>
<name>A0AAV4UWG5_CAEEX</name>
<dbReference type="EMBL" id="BPLR01013588">
    <property type="protein sequence ID" value="GIY62157.1"/>
    <property type="molecule type" value="Genomic_DNA"/>
</dbReference>
<accession>A0AAV4UWG5</accession>
<reference evidence="1 2" key="1">
    <citation type="submission" date="2021-06" db="EMBL/GenBank/DDBJ databases">
        <title>Caerostris extrusa draft genome.</title>
        <authorList>
            <person name="Kono N."/>
            <person name="Arakawa K."/>
        </authorList>
    </citation>
    <scope>NUCLEOTIDE SEQUENCE [LARGE SCALE GENOMIC DNA]</scope>
</reference>
<comment type="caution">
    <text evidence="1">The sequence shown here is derived from an EMBL/GenBank/DDBJ whole genome shotgun (WGS) entry which is preliminary data.</text>
</comment>
<keyword evidence="2" id="KW-1185">Reference proteome</keyword>
<dbReference type="Proteomes" id="UP001054945">
    <property type="component" value="Unassembled WGS sequence"/>
</dbReference>
<protein>
    <submittedName>
        <fullName evidence="1">Uncharacterized protein</fullName>
    </submittedName>
</protein>
<gene>
    <name evidence="1" type="ORF">CEXT_153811</name>
</gene>
<proteinExistence type="predicted"/>
<organism evidence="1 2">
    <name type="scientific">Caerostris extrusa</name>
    <name type="common">Bark spider</name>
    <name type="synonym">Caerostris bankana</name>
    <dbReference type="NCBI Taxonomy" id="172846"/>
    <lineage>
        <taxon>Eukaryota</taxon>
        <taxon>Metazoa</taxon>
        <taxon>Ecdysozoa</taxon>
        <taxon>Arthropoda</taxon>
        <taxon>Chelicerata</taxon>
        <taxon>Arachnida</taxon>
        <taxon>Araneae</taxon>
        <taxon>Araneomorphae</taxon>
        <taxon>Entelegynae</taxon>
        <taxon>Araneoidea</taxon>
        <taxon>Araneidae</taxon>
        <taxon>Caerostris</taxon>
    </lineage>
</organism>